<keyword evidence="2" id="KW-0732">Signal</keyword>
<evidence type="ECO:0000256" key="1">
    <source>
        <dbReference type="SAM" id="MobiDB-lite"/>
    </source>
</evidence>
<protein>
    <submittedName>
        <fullName evidence="3">GL23128</fullName>
    </submittedName>
</protein>
<gene>
    <name evidence="3" type="primary">Dper\GL23128</name>
    <name evidence="3" type="ORF">Dper_GL23128</name>
</gene>
<dbReference type="Proteomes" id="UP000008744">
    <property type="component" value="Unassembled WGS sequence"/>
</dbReference>
<sequence>MPMDVAALWMILMAKRLPLLLPSHSESRHAANNSNSNNNLDHDNDDDNGDEDDDDDDDDDDGDEDDAACLFGLTTEATQTGY</sequence>
<organism evidence="4">
    <name type="scientific">Drosophila persimilis</name>
    <name type="common">Fruit fly</name>
    <dbReference type="NCBI Taxonomy" id="7234"/>
    <lineage>
        <taxon>Eukaryota</taxon>
        <taxon>Metazoa</taxon>
        <taxon>Ecdysozoa</taxon>
        <taxon>Arthropoda</taxon>
        <taxon>Hexapoda</taxon>
        <taxon>Insecta</taxon>
        <taxon>Pterygota</taxon>
        <taxon>Neoptera</taxon>
        <taxon>Endopterygota</taxon>
        <taxon>Diptera</taxon>
        <taxon>Brachycera</taxon>
        <taxon>Muscomorpha</taxon>
        <taxon>Ephydroidea</taxon>
        <taxon>Drosophilidae</taxon>
        <taxon>Drosophila</taxon>
        <taxon>Sophophora</taxon>
    </lineage>
</organism>
<evidence type="ECO:0000313" key="3">
    <source>
        <dbReference type="EMBL" id="EDW24914.1"/>
    </source>
</evidence>
<dbReference type="AlphaFoldDB" id="B4G5P8"/>
<dbReference type="HOGENOM" id="CLU_2560696_0_0_1"/>
<evidence type="ECO:0000313" key="4">
    <source>
        <dbReference type="Proteomes" id="UP000008744"/>
    </source>
</evidence>
<keyword evidence="4" id="KW-1185">Reference proteome</keyword>
<accession>B4G5P8</accession>
<evidence type="ECO:0000256" key="2">
    <source>
        <dbReference type="SAM" id="SignalP"/>
    </source>
</evidence>
<feature type="chain" id="PRO_5002802975" evidence="2">
    <location>
        <begin position="23"/>
        <end position="82"/>
    </location>
</feature>
<name>B4G5P8_DROPE</name>
<proteinExistence type="predicted"/>
<reference evidence="3 4" key="1">
    <citation type="journal article" date="2007" name="Nature">
        <title>Evolution of genes and genomes on the Drosophila phylogeny.</title>
        <authorList>
            <consortium name="Drosophila 12 Genomes Consortium"/>
            <person name="Clark A.G."/>
            <person name="Eisen M.B."/>
            <person name="Smith D.R."/>
            <person name="Bergman C.M."/>
            <person name="Oliver B."/>
            <person name="Markow T.A."/>
            <person name="Kaufman T.C."/>
            <person name="Kellis M."/>
            <person name="Gelbart W."/>
            <person name="Iyer V.N."/>
            <person name="Pollard D.A."/>
            <person name="Sackton T.B."/>
            <person name="Larracuente A.M."/>
            <person name="Singh N.D."/>
            <person name="Abad J.P."/>
            <person name="Abt D.N."/>
            <person name="Adryan B."/>
            <person name="Aguade M."/>
            <person name="Akashi H."/>
            <person name="Anderson W.W."/>
            <person name="Aquadro C.F."/>
            <person name="Ardell D.H."/>
            <person name="Arguello R."/>
            <person name="Artieri C.G."/>
            <person name="Barbash D.A."/>
            <person name="Barker D."/>
            <person name="Barsanti P."/>
            <person name="Batterham P."/>
            <person name="Batzoglou S."/>
            <person name="Begun D."/>
            <person name="Bhutkar A."/>
            <person name="Blanco E."/>
            <person name="Bosak S.A."/>
            <person name="Bradley R.K."/>
            <person name="Brand A.D."/>
            <person name="Brent M.R."/>
            <person name="Brooks A.N."/>
            <person name="Brown R.H."/>
            <person name="Butlin R.K."/>
            <person name="Caggese C."/>
            <person name="Calvi B.R."/>
            <person name="Bernardo de Carvalho A."/>
            <person name="Caspi A."/>
            <person name="Castrezana S."/>
            <person name="Celniker S.E."/>
            <person name="Chang J.L."/>
            <person name="Chapple C."/>
            <person name="Chatterji S."/>
            <person name="Chinwalla A."/>
            <person name="Civetta A."/>
            <person name="Clifton S.W."/>
            <person name="Comeron J.M."/>
            <person name="Costello J.C."/>
            <person name="Coyne J.A."/>
            <person name="Daub J."/>
            <person name="David R.G."/>
            <person name="Delcher A.L."/>
            <person name="Delehaunty K."/>
            <person name="Do C.B."/>
            <person name="Ebling H."/>
            <person name="Edwards K."/>
            <person name="Eickbush T."/>
            <person name="Evans J.D."/>
            <person name="Filipski A."/>
            <person name="Findeiss S."/>
            <person name="Freyhult E."/>
            <person name="Fulton L."/>
            <person name="Fulton R."/>
            <person name="Garcia A.C."/>
            <person name="Gardiner A."/>
            <person name="Garfield D.A."/>
            <person name="Garvin B.E."/>
            <person name="Gibson G."/>
            <person name="Gilbert D."/>
            <person name="Gnerre S."/>
            <person name="Godfrey J."/>
            <person name="Good R."/>
            <person name="Gotea V."/>
            <person name="Gravely B."/>
            <person name="Greenberg A.J."/>
            <person name="Griffiths-Jones S."/>
            <person name="Gross S."/>
            <person name="Guigo R."/>
            <person name="Gustafson E.A."/>
            <person name="Haerty W."/>
            <person name="Hahn M.W."/>
            <person name="Halligan D.L."/>
            <person name="Halpern A.L."/>
            <person name="Halter G.M."/>
            <person name="Han M.V."/>
            <person name="Heger A."/>
            <person name="Hillier L."/>
            <person name="Hinrichs A.S."/>
            <person name="Holmes I."/>
            <person name="Hoskins R.A."/>
            <person name="Hubisz M.J."/>
            <person name="Hultmark D."/>
            <person name="Huntley M.A."/>
            <person name="Jaffe D.B."/>
            <person name="Jagadeeshan S."/>
            <person name="Jeck W.R."/>
            <person name="Johnson J."/>
            <person name="Jones C.D."/>
            <person name="Jordan W.C."/>
            <person name="Karpen G.H."/>
            <person name="Kataoka E."/>
            <person name="Keightley P.D."/>
            <person name="Kheradpour P."/>
            <person name="Kirkness E.F."/>
            <person name="Koerich L.B."/>
            <person name="Kristiansen K."/>
            <person name="Kudrna D."/>
            <person name="Kulathinal R.J."/>
            <person name="Kumar S."/>
            <person name="Kwok R."/>
            <person name="Lander E."/>
            <person name="Langley C.H."/>
            <person name="Lapoint R."/>
            <person name="Lazzaro B.P."/>
            <person name="Lee S.J."/>
            <person name="Levesque L."/>
            <person name="Li R."/>
            <person name="Lin C.F."/>
            <person name="Lin M.F."/>
            <person name="Lindblad-Toh K."/>
            <person name="Llopart A."/>
            <person name="Long M."/>
            <person name="Low L."/>
            <person name="Lozovsky E."/>
            <person name="Lu J."/>
            <person name="Luo M."/>
            <person name="Machado C.A."/>
            <person name="Makalowski W."/>
            <person name="Marzo M."/>
            <person name="Matsuda M."/>
            <person name="Matzkin L."/>
            <person name="McAllister B."/>
            <person name="McBride C.S."/>
            <person name="McKernan B."/>
            <person name="McKernan K."/>
            <person name="Mendez-Lago M."/>
            <person name="Minx P."/>
            <person name="Mollenhauer M.U."/>
            <person name="Montooth K."/>
            <person name="Mount S.M."/>
            <person name="Mu X."/>
            <person name="Myers E."/>
            <person name="Negre B."/>
            <person name="Newfeld S."/>
            <person name="Nielsen R."/>
            <person name="Noor M.A."/>
            <person name="O'Grady P."/>
            <person name="Pachter L."/>
            <person name="Papaceit M."/>
            <person name="Parisi M.J."/>
            <person name="Parisi M."/>
            <person name="Parts L."/>
            <person name="Pedersen J.S."/>
            <person name="Pesole G."/>
            <person name="Phillippy A.M."/>
            <person name="Ponting C.P."/>
            <person name="Pop M."/>
            <person name="Porcelli D."/>
            <person name="Powell J.R."/>
            <person name="Prohaska S."/>
            <person name="Pruitt K."/>
            <person name="Puig M."/>
            <person name="Quesneville H."/>
            <person name="Ram K.R."/>
            <person name="Rand D."/>
            <person name="Rasmussen M.D."/>
            <person name="Reed L.K."/>
            <person name="Reenan R."/>
            <person name="Reily A."/>
            <person name="Remington K.A."/>
            <person name="Rieger T.T."/>
            <person name="Ritchie M.G."/>
            <person name="Robin C."/>
            <person name="Rogers Y.H."/>
            <person name="Rohde C."/>
            <person name="Rozas J."/>
            <person name="Rubenfield M.J."/>
            <person name="Ruiz A."/>
            <person name="Russo S."/>
            <person name="Salzberg S.L."/>
            <person name="Sanchez-Gracia A."/>
            <person name="Saranga D.J."/>
            <person name="Sato H."/>
            <person name="Schaeffer S.W."/>
            <person name="Schatz M.C."/>
            <person name="Schlenke T."/>
            <person name="Schwartz R."/>
            <person name="Segarra C."/>
            <person name="Singh R.S."/>
            <person name="Sirot L."/>
            <person name="Sirota M."/>
            <person name="Sisneros N.B."/>
            <person name="Smith C.D."/>
            <person name="Smith T.F."/>
            <person name="Spieth J."/>
            <person name="Stage D.E."/>
            <person name="Stark A."/>
            <person name="Stephan W."/>
            <person name="Strausberg R.L."/>
            <person name="Strempel S."/>
            <person name="Sturgill D."/>
            <person name="Sutton G."/>
            <person name="Sutton G.G."/>
            <person name="Tao W."/>
            <person name="Teichmann S."/>
            <person name="Tobari Y.N."/>
            <person name="Tomimura Y."/>
            <person name="Tsolas J.M."/>
            <person name="Valente V.L."/>
            <person name="Venter E."/>
            <person name="Venter J.C."/>
            <person name="Vicario S."/>
            <person name="Vieira F.G."/>
            <person name="Vilella A.J."/>
            <person name="Villasante A."/>
            <person name="Walenz B."/>
            <person name="Wang J."/>
            <person name="Wasserman M."/>
            <person name="Watts T."/>
            <person name="Wilson D."/>
            <person name="Wilson R.K."/>
            <person name="Wing R.A."/>
            <person name="Wolfner M.F."/>
            <person name="Wong A."/>
            <person name="Wong G.K."/>
            <person name="Wu C.I."/>
            <person name="Wu G."/>
            <person name="Yamamoto D."/>
            <person name="Yang H.P."/>
            <person name="Yang S.P."/>
            <person name="Yorke J.A."/>
            <person name="Yoshida K."/>
            <person name="Zdobnov E."/>
            <person name="Zhang P."/>
            <person name="Zhang Y."/>
            <person name="Zimin A.V."/>
            <person name="Baldwin J."/>
            <person name="Abdouelleil A."/>
            <person name="Abdulkadir J."/>
            <person name="Abebe A."/>
            <person name="Abera B."/>
            <person name="Abreu J."/>
            <person name="Acer S.C."/>
            <person name="Aftuck L."/>
            <person name="Alexander A."/>
            <person name="An P."/>
            <person name="Anderson E."/>
            <person name="Anderson S."/>
            <person name="Arachi H."/>
            <person name="Azer M."/>
            <person name="Bachantsang P."/>
            <person name="Barry A."/>
            <person name="Bayul T."/>
            <person name="Berlin A."/>
            <person name="Bessette D."/>
            <person name="Bloom T."/>
            <person name="Blye J."/>
            <person name="Boguslavskiy L."/>
            <person name="Bonnet C."/>
            <person name="Boukhgalter B."/>
            <person name="Bourzgui I."/>
            <person name="Brown A."/>
            <person name="Cahill P."/>
            <person name="Channer S."/>
            <person name="Cheshatsang Y."/>
            <person name="Chuda L."/>
            <person name="Citroen M."/>
            <person name="Collymore A."/>
            <person name="Cooke P."/>
            <person name="Costello M."/>
            <person name="D'Aco K."/>
            <person name="Daza R."/>
            <person name="De Haan G."/>
            <person name="DeGray S."/>
            <person name="DeMaso C."/>
            <person name="Dhargay N."/>
            <person name="Dooley K."/>
            <person name="Dooley E."/>
            <person name="Doricent M."/>
            <person name="Dorje P."/>
            <person name="Dorjee K."/>
            <person name="Dupes A."/>
            <person name="Elong R."/>
            <person name="Falk J."/>
            <person name="Farina A."/>
            <person name="Faro S."/>
            <person name="Ferguson D."/>
            <person name="Fisher S."/>
            <person name="Foley C.D."/>
            <person name="Franke A."/>
            <person name="Friedrich D."/>
            <person name="Gadbois L."/>
            <person name="Gearin G."/>
            <person name="Gearin C.R."/>
            <person name="Giannoukos G."/>
            <person name="Goode T."/>
            <person name="Graham J."/>
            <person name="Grandbois E."/>
            <person name="Grewal S."/>
            <person name="Gyaltsen K."/>
            <person name="Hafez N."/>
            <person name="Hagos B."/>
            <person name="Hall J."/>
            <person name="Henson C."/>
            <person name="Hollinger A."/>
            <person name="Honan T."/>
            <person name="Huard M.D."/>
            <person name="Hughes L."/>
            <person name="Hurhula B."/>
            <person name="Husby M.E."/>
            <person name="Kamat A."/>
            <person name="Kanga B."/>
            <person name="Kashin S."/>
            <person name="Khazanovich D."/>
            <person name="Kisner P."/>
            <person name="Lance K."/>
            <person name="Lara M."/>
            <person name="Lee W."/>
            <person name="Lennon N."/>
            <person name="Letendre F."/>
            <person name="LeVine R."/>
            <person name="Lipovsky A."/>
            <person name="Liu X."/>
            <person name="Liu J."/>
            <person name="Liu S."/>
            <person name="Lokyitsang T."/>
            <person name="Lokyitsang Y."/>
            <person name="Lubonja R."/>
            <person name="Lui A."/>
            <person name="MacDonald P."/>
            <person name="Magnisalis V."/>
            <person name="Maru K."/>
            <person name="Matthews C."/>
            <person name="McCusker W."/>
            <person name="McDonough S."/>
            <person name="Mehta T."/>
            <person name="Meldrim J."/>
            <person name="Meneus L."/>
            <person name="Mihai O."/>
            <person name="Mihalev A."/>
            <person name="Mihova T."/>
            <person name="Mittelman R."/>
            <person name="Mlenga V."/>
            <person name="Montmayeur A."/>
            <person name="Mulrain L."/>
            <person name="Navidi A."/>
            <person name="Naylor J."/>
            <person name="Negash T."/>
            <person name="Nguyen T."/>
            <person name="Nguyen N."/>
            <person name="Nicol R."/>
            <person name="Norbu C."/>
            <person name="Norbu N."/>
            <person name="Novod N."/>
            <person name="O'Neill B."/>
            <person name="Osman S."/>
            <person name="Markiewicz E."/>
            <person name="Oyono O.L."/>
            <person name="Patti C."/>
            <person name="Phunkhang P."/>
            <person name="Pierre F."/>
            <person name="Priest M."/>
            <person name="Raghuraman S."/>
            <person name="Rege F."/>
            <person name="Reyes R."/>
            <person name="Rise C."/>
            <person name="Rogov P."/>
            <person name="Ross K."/>
            <person name="Ryan E."/>
            <person name="Settipalli S."/>
            <person name="Shea T."/>
            <person name="Sherpa N."/>
            <person name="Shi L."/>
            <person name="Shih D."/>
            <person name="Sparrow T."/>
            <person name="Spaulding J."/>
            <person name="Stalker J."/>
            <person name="Stange-Thomann N."/>
            <person name="Stavropoulos S."/>
            <person name="Stone C."/>
            <person name="Strader C."/>
            <person name="Tesfaye S."/>
            <person name="Thomson T."/>
            <person name="Thoulutsang Y."/>
            <person name="Thoulutsang D."/>
            <person name="Topham K."/>
            <person name="Topping I."/>
            <person name="Tsamla T."/>
            <person name="Vassiliev H."/>
            <person name="Vo A."/>
            <person name="Wangchuk T."/>
            <person name="Wangdi T."/>
            <person name="Weiand M."/>
            <person name="Wilkinson J."/>
            <person name="Wilson A."/>
            <person name="Yadav S."/>
            <person name="Young G."/>
            <person name="Yu Q."/>
            <person name="Zembek L."/>
            <person name="Zhong D."/>
            <person name="Zimmer A."/>
            <person name="Zwirko Z."/>
            <person name="Jaffe D.B."/>
            <person name="Alvarez P."/>
            <person name="Brockman W."/>
            <person name="Butler J."/>
            <person name="Chin C."/>
            <person name="Gnerre S."/>
            <person name="Grabherr M."/>
            <person name="Kleber M."/>
            <person name="Mauceli E."/>
            <person name="MacCallum I."/>
        </authorList>
    </citation>
    <scope>NUCLEOTIDE SEQUENCE [LARGE SCALE GENOMIC DNA]</scope>
    <source>
        <strain evidence="4">MSH-3 / Tucson 14011-0111.49</strain>
    </source>
</reference>
<feature type="region of interest" description="Disordered" evidence="1">
    <location>
        <begin position="25"/>
        <end position="82"/>
    </location>
</feature>
<feature type="compositionally biased region" description="Acidic residues" evidence="1">
    <location>
        <begin position="43"/>
        <end position="67"/>
    </location>
</feature>
<feature type="signal peptide" evidence="2">
    <location>
        <begin position="1"/>
        <end position="22"/>
    </location>
</feature>
<dbReference type="EMBL" id="CH479179">
    <property type="protein sequence ID" value="EDW24914.1"/>
    <property type="molecule type" value="Genomic_DNA"/>
</dbReference>